<feature type="transmembrane region" description="Helical" evidence="6">
    <location>
        <begin position="123"/>
        <end position="141"/>
    </location>
</feature>
<dbReference type="Proteomes" id="UP000034732">
    <property type="component" value="Unassembled WGS sequence"/>
</dbReference>
<accession>A0A0G1PHF3</accession>
<protein>
    <recommendedName>
        <fullName evidence="5">Signal peptidase I</fullName>
        <ecNumber evidence="5">3.4.21.89</ecNumber>
    </recommendedName>
</protein>
<evidence type="ECO:0000313" key="8">
    <source>
        <dbReference type="Proteomes" id="UP000034732"/>
    </source>
</evidence>
<evidence type="ECO:0000256" key="4">
    <source>
        <dbReference type="ARBA" id="ARBA00023136"/>
    </source>
</evidence>
<dbReference type="PANTHER" id="PTHR10806">
    <property type="entry name" value="SIGNAL PEPTIDASE COMPLEX CATALYTIC SUBUNIT SEC11"/>
    <property type="match status" value="1"/>
</dbReference>
<evidence type="ECO:0000256" key="5">
    <source>
        <dbReference type="NCBIfam" id="TIGR02228"/>
    </source>
</evidence>
<evidence type="ECO:0000256" key="1">
    <source>
        <dbReference type="ARBA" id="ARBA00004370"/>
    </source>
</evidence>
<evidence type="ECO:0000313" key="7">
    <source>
        <dbReference type="EMBL" id="KKU32199.1"/>
    </source>
</evidence>
<dbReference type="GO" id="GO:0016020">
    <property type="term" value="C:membrane"/>
    <property type="evidence" value="ECO:0007669"/>
    <property type="project" value="UniProtKB-SubCell"/>
</dbReference>
<dbReference type="CDD" id="cd06462">
    <property type="entry name" value="Peptidase_S24_S26"/>
    <property type="match status" value="1"/>
</dbReference>
<feature type="transmembrane region" description="Helical" evidence="6">
    <location>
        <begin position="7"/>
        <end position="27"/>
    </location>
</feature>
<dbReference type="PROSITE" id="PS51257">
    <property type="entry name" value="PROKAR_LIPOPROTEIN"/>
    <property type="match status" value="1"/>
</dbReference>
<evidence type="ECO:0000256" key="2">
    <source>
        <dbReference type="ARBA" id="ARBA00022692"/>
    </source>
</evidence>
<dbReference type="NCBIfam" id="TIGR02228">
    <property type="entry name" value="sigpep_I_arch"/>
    <property type="match status" value="1"/>
</dbReference>
<keyword evidence="4 6" id="KW-0472">Membrane</keyword>
<comment type="subcellular location">
    <subcellularLocation>
        <location evidence="1">Membrane</location>
    </subcellularLocation>
</comment>
<dbReference type="EMBL" id="LCMF01000001">
    <property type="protein sequence ID" value="KKU32199.1"/>
    <property type="molecule type" value="Genomic_DNA"/>
</dbReference>
<organism evidence="7 8">
    <name type="scientific">candidate division WWE3 bacterium GW2011_GWA1_46_21</name>
    <dbReference type="NCBI Taxonomy" id="1619107"/>
    <lineage>
        <taxon>Bacteria</taxon>
        <taxon>Katanobacteria</taxon>
    </lineage>
</organism>
<keyword evidence="2 6" id="KW-0812">Transmembrane</keyword>
<comment type="caution">
    <text evidence="7">The sequence shown here is derived from an EMBL/GenBank/DDBJ whole genome shotgun (WGS) entry which is preliminary data.</text>
</comment>
<dbReference type="GO" id="GO:0004252">
    <property type="term" value="F:serine-type endopeptidase activity"/>
    <property type="evidence" value="ECO:0007669"/>
    <property type="project" value="UniProtKB-UniRule"/>
</dbReference>
<dbReference type="GO" id="GO:0006465">
    <property type="term" value="P:signal peptide processing"/>
    <property type="evidence" value="ECO:0007669"/>
    <property type="project" value="UniProtKB-UniRule"/>
</dbReference>
<dbReference type="InterPro" id="IPR001733">
    <property type="entry name" value="Peptidase_S26B"/>
</dbReference>
<sequence>MKTGYAIIIVSVAVYACAYFLGVRALVVTSGSMEPVLPVGSFVIVTPKSGGYAVGDVITYKVQSDRLLTHRIVRALPLDNSHIFYTRGDANRGDDILPVSEKDVLGEVVVTLPKIGTMVANPLFAIYFLYLPLGVLFGRLAKKLTVYESESKKF</sequence>
<keyword evidence="3 6" id="KW-1133">Transmembrane helix</keyword>
<proteinExistence type="predicted"/>
<dbReference type="GO" id="GO:0009003">
    <property type="term" value="F:signal peptidase activity"/>
    <property type="evidence" value="ECO:0007669"/>
    <property type="project" value="UniProtKB-EC"/>
</dbReference>
<evidence type="ECO:0000256" key="6">
    <source>
        <dbReference type="SAM" id="Phobius"/>
    </source>
</evidence>
<name>A0A0G1PHF3_UNCKA</name>
<dbReference type="EC" id="3.4.21.89" evidence="5"/>
<gene>
    <name evidence="7" type="ORF">UX44_C0001G0044</name>
</gene>
<dbReference type="SUPFAM" id="SSF51306">
    <property type="entry name" value="LexA/Signal peptidase"/>
    <property type="match status" value="1"/>
</dbReference>
<dbReference type="PANTHER" id="PTHR10806:SF6">
    <property type="entry name" value="SIGNAL PEPTIDASE COMPLEX CATALYTIC SUBUNIT SEC11"/>
    <property type="match status" value="1"/>
</dbReference>
<reference evidence="7 8" key="1">
    <citation type="journal article" date="2015" name="Nature">
        <title>rRNA introns, odd ribosomes, and small enigmatic genomes across a large radiation of phyla.</title>
        <authorList>
            <person name="Brown C.T."/>
            <person name="Hug L.A."/>
            <person name="Thomas B.C."/>
            <person name="Sharon I."/>
            <person name="Castelle C.J."/>
            <person name="Singh A."/>
            <person name="Wilkins M.J."/>
            <person name="Williams K.H."/>
            <person name="Banfield J.F."/>
        </authorList>
    </citation>
    <scope>NUCLEOTIDE SEQUENCE [LARGE SCALE GENOMIC DNA]</scope>
</reference>
<dbReference type="InterPro" id="IPR036286">
    <property type="entry name" value="LexA/Signal_pep-like_sf"/>
</dbReference>
<evidence type="ECO:0000256" key="3">
    <source>
        <dbReference type="ARBA" id="ARBA00022989"/>
    </source>
</evidence>
<dbReference type="AlphaFoldDB" id="A0A0G1PHF3"/>